<reference evidence="1" key="1">
    <citation type="submission" date="2021-04" db="EMBL/GenBank/DDBJ databases">
        <title>Pseudonocardia sp. nov., isolated from sandy soil of mangrove forest.</title>
        <authorList>
            <person name="Zan Z."/>
            <person name="Huang R."/>
            <person name="Liu W."/>
        </authorList>
    </citation>
    <scope>NUCLEOTIDE SEQUENCE</scope>
    <source>
        <strain evidence="1">S2-4</strain>
    </source>
</reference>
<sequence>MSSPTDGIARTYRRFAAAEAAGRSPVYAELARRISGDERCLAFLAALPAEKRQPNLLFGAVRLVGGPITGWRDFAATLVGRAAEIARVMLSRRTQTNIPARCAPLLPALAALPPPLALVEVGASAGLCLYPDRYGYDYDGHVVPPVDGTGPVFRCAAGPGVPLPDRPVEVAWRAGLDLAPLDVTDPDDVAWLDALVWPGEEHLGAQLHAAIEVLRADPPRLVAGDLRTGLPALLAGVPAGATPVVFHTAVLAYLPDPADRQRFAETVLGSGATWLAAEAPGLVPGPAAAAAAGRVRPGEFLLCRDGDPVAATDPHGAAVRLL</sequence>
<gene>
    <name evidence="1" type="ORF">KDL28_28005</name>
</gene>
<organism evidence="1 2">
    <name type="scientific">Pseudonocardia humida</name>
    <dbReference type="NCBI Taxonomy" id="2800819"/>
    <lineage>
        <taxon>Bacteria</taxon>
        <taxon>Bacillati</taxon>
        <taxon>Actinomycetota</taxon>
        <taxon>Actinomycetes</taxon>
        <taxon>Pseudonocardiales</taxon>
        <taxon>Pseudonocardiaceae</taxon>
        <taxon>Pseudonocardia</taxon>
    </lineage>
</organism>
<keyword evidence="2" id="KW-1185">Reference proteome</keyword>
<dbReference type="EMBL" id="JAGSOV010000060">
    <property type="protein sequence ID" value="MCO1658919.1"/>
    <property type="molecule type" value="Genomic_DNA"/>
</dbReference>
<name>A0ABT1A7V5_9PSEU</name>
<dbReference type="InterPro" id="IPR011200">
    <property type="entry name" value="UCP012608"/>
</dbReference>
<comment type="caution">
    <text evidence="1">The sequence shown here is derived from an EMBL/GenBank/DDBJ whole genome shotgun (WGS) entry which is preliminary data.</text>
</comment>
<proteinExistence type="predicted"/>
<protein>
    <submittedName>
        <fullName evidence="1">DUF2332 domain-containing protein</fullName>
    </submittedName>
</protein>
<dbReference type="Proteomes" id="UP001165283">
    <property type="component" value="Unassembled WGS sequence"/>
</dbReference>
<dbReference type="RefSeq" id="WP_252443387.1">
    <property type="nucleotide sequence ID" value="NZ_JAGSOV010000060.1"/>
</dbReference>
<evidence type="ECO:0000313" key="1">
    <source>
        <dbReference type="EMBL" id="MCO1658919.1"/>
    </source>
</evidence>
<accession>A0ABT1A7V5</accession>
<dbReference type="Pfam" id="PF10094">
    <property type="entry name" value="DUF2332"/>
    <property type="match status" value="1"/>
</dbReference>
<evidence type="ECO:0000313" key="2">
    <source>
        <dbReference type="Proteomes" id="UP001165283"/>
    </source>
</evidence>